<dbReference type="KEGG" id="snep:Enr13x_66280"/>
<gene>
    <name evidence="1" type="ORF">Enr13x_66280</name>
</gene>
<name>A0A518I0S6_9BACT</name>
<organism evidence="1 2">
    <name type="scientific">Stieleria neptunia</name>
    <dbReference type="NCBI Taxonomy" id="2527979"/>
    <lineage>
        <taxon>Bacteria</taxon>
        <taxon>Pseudomonadati</taxon>
        <taxon>Planctomycetota</taxon>
        <taxon>Planctomycetia</taxon>
        <taxon>Pirellulales</taxon>
        <taxon>Pirellulaceae</taxon>
        <taxon>Stieleria</taxon>
    </lineage>
</organism>
<accession>A0A518I0S6</accession>
<dbReference type="AlphaFoldDB" id="A0A518I0S6"/>
<dbReference type="Proteomes" id="UP000319004">
    <property type="component" value="Chromosome"/>
</dbReference>
<protein>
    <submittedName>
        <fullName evidence="1">Uncharacterized protein</fullName>
    </submittedName>
</protein>
<proteinExistence type="predicted"/>
<dbReference type="EMBL" id="CP037423">
    <property type="protein sequence ID" value="QDV46719.1"/>
    <property type="molecule type" value="Genomic_DNA"/>
</dbReference>
<sequence>MAQAVVVAERVNQVVHRSRRVEFVFEFKSIAPTR</sequence>
<keyword evidence="2" id="KW-1185">Reference proteome</keyword>
<reference evidence="1 2" key="1">
    <citation type="submission" date="2019-03" db="EMBL/GenBank/DDBJ databases">
        <title>Deep-cultivation of Planctomycetes and their phenomic and genomic characterization uncovers novel biology.</title>
        <authorList>
            <person name="Wiegand S."/>
            <person name="Jogler M."/>
            <person name="Boedeker C."/>
            <person name="Pinto D."/>
            <person name="Vollmers J."/>
            <person name="Rivas-Marin E."/>
            <person name="Kohn T."/>
            <person name="Peeters S.H."/>
            <person name="Heuer A."/>
            <person name="Rast P."/>
            <person name="Oberbeckmann S."/>
            <person name="Bunk B."/>
            <person name="Jeske O."/>
            <person name="Meyerdierks A."/>
            <person name="Storesund J.E."/>
            <person name="Kallscheuer N."/>
            <person name="Luecker S."/>
            <person name="Lage O.M."/>
            <person name="Pohl T."/>
            <person name="Merkel B.J."/>
            <person name="Hornburger P."/>
            <person name="Mueller R.-W."/>
            <person name="Bruemmer F."/>
            <person name="Labrenz M."/>
            <person name="Spormann A.M."/>
            <person name="Op den Camp H."/>
            <person name="Overmann J."/>
            <person name="Amann R."/>
            <person name="Jetten M.S.M."/>
            <person name="Mascher T."/>
            <person name="Medema M.H."/>
            <person name="Devos D.P."/>
            <person name="Kaster A.-K."/>
            <person name="Ovreas L."/>
            <person name="Rohde M."/>
            <person name="Galperin M.Y."/>
            <person name="Jogler C."/>
        </authorList>
    </citation>
    <scope>NUCLEOTIDE SEQUENCE [LARGE SCALE GENOMIC DNA]</scope>
    <source>
        <strain evidence="1 2">Enr13</strain>
    </source>
</reference>
<evidence type="ECO:0000313" key="2">
    <source>
        <dbReference type="Proteomes" id="UP000319004"/>
    </source>
</evidence>
<evidence type="ECO:0000313" key="1">
    <source>
        <dbReference type="EMBL" id="QDV46719.1"/>
    </source>
</evidence>